<proteinExistence type="predicted"/>
<dbReference type="InterPro" id="IPR053842">
    <property type="entry name" value="NikA-like"/>
</dbReference>
<dbReference type="AlphaFoldDB" id="A0A412ND91"/>
<evidence type="ECO:0000313" key="3">
    <source>
        <dbReference type="Proteomes" id="UP000283834"/>
    </source>
</evidence>
<dbReference type="EMBL" id="QRWQ01000017">
    <property type="protein sequence ID" value="RGT36515.1"/>
    <property type="molecule type" value="Genomic_DNA"/>
</dbReference>
<reference evidence="2 3" key="1">
    <citation type="submission" date="2018-08" db="EMBL/GenBank/DDBJ databases">
        <title>A genome reference for cultivated species of the human gut microbiota.</title>
        <authorList>
            <person name="Zou Y."/>
            <person name="Xue W."/>
            <person name="Luo G."/>
        </authorList>
    </citation>
    <scope>NUCLEOTIDE SEQUENCE [LARGE SCALE GENOMIC DNA]</scope>
    <source>
        <strain evidence="2 3">AF19-16AC</strain>
    </source>
</reference>
<name>A0A412ND91_MEDGN</name>
<accession>A0A412ND91</accession>
<evidence type="ECO:0000313" key="2">
    <source>
        <dbReference type="EMBL" id="RGT36515.1"/>
    </source>
</evidence>
<comment type="caution">
    <text evidence="2">The sequence shown here is derived from an EMBL/GenBank/DDBJ whole genome shotgun (WGS) entry which is preliminary data.</text>
</comment>
<dbReference type="Pfam" id="PF21983">
    <property type="entry name" value="NikA-like"/>
    <property type="match status" value="1"/>
</dbReference>
<feature type="coiled-coil region" evidence="1">
    <location>
        <begin position="96"/>
        <end position="127"/>
    </location>
</feature>
<dbReference type="Proteomes" id="UP000283834">
    <property type="component" value="Unassembled WGS sequence"/>
</dbReference>
<organism evidence="2 3">
    <name type="scientific">Mediterraneibacter gnavus</name>
    <name type="common">Ruminococcus gnavus</name>
    <dbReference type="NCBI Taxonomy" id="33038"/>
    <lineage>
        <taxon>Bacteria</taxon>
        <taxon>Bacillati</taxon>
        <taxon>Bacillota</taxon>
        <taxon>Clostridia</taxon>
        <taxon>Lachnospirales</taxon>
        <taxon>Lachnospiraceae</taxon>
        <taxon>Mediterraneibacter</taxon>
    </lineage>
</organism>
<protein>
    <submittedName>
        <fullName evidence="2">Plasmid mobilization relaxosome protein MobC</fullName>
    </submittedName>
</protein>
<evidence type="ECO:0000256" key="1">
    <source>
        <dbReference type="SAM" id="Coils"/>
    </source>
</evidence>
<sequence>MIKVKRSIFVGVRFQPEEYEFLCEKAEKDPETRMRTGSKNLSAYVRKKTLQESGYQKELQIQKELKELVYQFRKIGTNINQATKQLHIGYEPAAAADRLEKNMTILEQKMEMLREELKRIYSNQEERKE</sequence>
<keyword evidence="1" id="KW-0175">Coiled coil</keyword>
<gene>
    <name evidence="2" type="ORF">DWX36_13875</name>
</gene>